<dbReference type="Gene3D" id="3.90.1200.10">
    <property type="match status" value="1"/>
</dbReference>
<dbReference type="InterPro" id="IPR011009">
    <property type="entry name" value="Kinase-like_dom_sf"/>
</dbReference>
<organism evidence="1 2">
    <name type="scientific">Yinghuangia aomiensis</name>
    <dbReference type="NCBI Taxonomy" id="676205"/>
    <lineage>
        <taxon>Bacteria</taxon>
        <taxon>Bacillati</taxon>
        <taxon>Actinomycetota</taxon>
        <taxon>Actinomycetes</taxon>
        <taxon>Kitasatosporales</taxon>
        <taxon>Streptomycetaceae</taxon>
        <taxon>Yinghuangia</taxon>
    </lineage>
</organism>
<reference evidence="2" key="1">
    <citation type="journal article" date="2019" name="Int. J. Syst. Evol. Microbiol.">
        <title>The Global Catalogue of Microorganisms (GCM) 10K type strain sequencing project: providing services to taxonomists for standard genome sequencing and annotation.</title>
        <authorList>
            <consortium name="The Broad Institute Genomics Platform"/>
            <consortium name="The Broad Institute Genome Sequencing Center for Infectious Disease"/>
            <person name="Wu L."/>
            <person name="Ma J."/>
        </authorList>
    </citation>
    <scope>NUCLEOTIDE SEQUENCE [LARGE SCALE GENOMIC DNA]</scope>
    <source>
        <strain evidence="2">JCM 17986</strain>
    </source>
</reference>
<comment type="caution">
    <text evidence="1">The sequence shown here is derived from an EMBL/GenBank/DDBJ whole genome shotgun (WGS) entry which is preliminary data.</text>
</comment>
<accession>A0ABP9HVY4</accession>
<dbReference type="SUPFAM" id="SSF56112">
    <property type="entry name" value="Protein kinase-like (PK-like)"/>
    <property type="match status" value="1"/>
</dbReference>
<evidence type="ECO:0000313" key="2">
    <source>
        <dbReference type="Proteomes" id="UP001500466"/>
    </source>
</evidence>
<dbReference type="RefSeq" id="WP_345678402.1">
    <property type="nucleotide sequence ID" value="NZ_BAABHS010000021.1"/>
</dbReference>
<evidence type="ECO:0008006" key="3">
    <source>
        <dbReference type="Google" id="ProtNLM"/>
    </source>
</evidence>
<dbReference type="EMBL" id="BAABHS010000021">
    <property type="protein sequence ID" value="GAA4979557.1"/>
    <property type="molecule type" value="Genomic_DNA"/>
</dbReference>
<proteinExistence type="predicted"/>
<sequence>MRVEYRSLPPEVRAAAASRSGAAAVSAEDRAGGFSGGVAARLALADGRRVFLKGCPEDHPIAAQYDVEAWFGTRMPDAFPAPRLLASFDAAGWFVLLFEDVFADVPGGEADLSDPADLAACRDLLTRLASAEYPAAWSARIPPAGVALGHLASGWARVAAEPPPGLDPWAAGRLGELRALERRWASAAEGEGPLHTDLHPGNVLVRGRAAREAVAVDWTRPARGAAWVDALLFCLRDPGVTALPEWFLSDYDVPHEALCGLLAGAAGHWTDAARLAAPPYAPGLRAYEAARAAKALVWLRRAREDDGS</sequence>
<keyword evidence="2" id="KW-1185">Reference proteome</keyword>
<dbReference type="Proteomes" id="UP001500466">
    <property type="component" value="Unassembled WGS sequence"/>
</dbReference>
<gene>
    <name evidence="1" type="ORF">GCM10023205_55240</name>
</gene>
<name>A0ABP9HVY4_9ACTN</name>
<protein>
    <recommendedName>
        <fullName evidence="3">Phosphotransferase enzyme family protein</fullName>
    </recommendedName>
</protein>
<evidence type="ECO:0000313" key="1">
    <source>
        <dbReference type="EMBL" id="GAA4979557.1"/>
    </source>
</evidence>